<keyword evidence="4" id="KW-1185">Reference proteome</keyword>
<feature type="compositionally biased region" description="Basic and acidic residues" evidence="1">
    <location>
        <begin position="1470"/>
        <end position="1486"/>
    </location>
</feature>
<dbReference type="PANTHER" id="PTHR28093">
    <property type="entry name" value="MORPHOGENESIS-RELATED PROTEIN MSB1"/>
    <property type="match status" value="1"/>
</dbReference>
<feature type="region of interest" description="Disordered" evidence="1">
    <location>
        <begin position="558"/>
        <end position="608"/>
    </location>
</feature>
<sequence length="2689" mass="285481">MHAFLSKVFGRKKEDKEPSPTSLRPGELLDGKFEAVSPNVSPIGTNIVELDAKANGQEAQDKDKEGGFSLFRAKSRPSSPDIKPKKLTDTLPQLSLNFAGPSESSNANTIDSLLELDLDSQILLSEAVIGQRRLNPLEALVLIRACSQAIISTGLETLGVMHPHWYSSSPEVQRRLISQFIHSLNPAPPALITPLSPNSTLITPFEAEVNSRSPHDVAAVLRWALRHLQLEGEHFGTDDGWYKAFLDAEAAANYPPKAFSEKLAPKLPSAHLDLLVATLEIFSSLASHSEANGTSGNKLSKIFGLWLLTARRVEDKDDWYSFYQRWERTGRMLEHLFLARIRDESADHRMPVRLLELVRKYPYTQGLSSPTTDLQLLPPSRFATQHHDVLFVRIEVELPSGKRKPKSKIHPLNLLADAFSTTVEGEYAELWTKITAASKDGTSPSPLSNIFADETIRFLSIIPDKSKAQEAKSPAFSIASPSSPRRQSLTIASSDKENGKPEAQTQTRHTKPATDPFPLTPVSASDIGSDWAQFSSSGFLDSTPAIAPLVSTLFDTDVEKTVPPGSTPLSRKSSKRARPSAATSRKSVDFAADPVPPPPVKERTISEEEREQAKTIVKASKIDIIQIDEAFIDFWSDSLLDPITLNWPTFIICKFKSTLVPQLVFGPVIQDQKQKTLKWLVLEQAFTMRTPTPPPASTPPRLDNMEVASPSSPTPSTSSRKIFSFFSRTTSSSSVGSQSQSQKGKKKEKGTGGAKVGEMGELIEEEVVPAPPRMSFSRSKKSVDRKPVPAEDVAAAAAVLPKTEEKAKEKEEEGEGEKRKTQEEEEEGEKTVLDGSGPAAGIVGAAVGIGAVAVGAAAFASTATETSAQEEKGEEAQAQAEEQKPVEEADIAKKDEEEPAVRTEDIAGVVPKVEEEDVAAFGGSDESVKHSHQDMVGEPTEAAVPAAQVEESIEAAEVSQPVVDDAVQPETGVEELPAAVDAQPEEAARDVLPSQAAREVEDDVVVASSEKEEVEQKEEPVVEAKEDEVKSQPIVDVAQTEIQVEEPSTVDEQPEEVVAEAPDVEHTVVEQSKTDEEVSPPVVESAVQPETEVDEHPPAVDEQAEEVVIPTQAAPEDDGTLVVASAEKEEEEEEARPVVEAQEAVAAPTQESEDQEREAVVERAEEAAVDSAATGVETDEVPAPTHAGVPEEEEAKDVVEGPVDSTSNEVAVQDAHTGVAEEEQLIPEVVAAEEQGAEVMDAPAETTPETVEAVVQEPVQELDEKPEEIESIPVEVQSVEPESSAPVAAEPAEDSKEAELTSQEETVAADTQAEDVSEAGPVEVAEVPSESATEDTQDAVDVVVAESKEGGEENSTTEDIVADSHSVDDAPAETAVAVVDAPAVKEEPEALPAVEQDPISSTAANDIAIPTADVETSHEEIAESAPSAIDDEVAEHSEPVIHESEVAAPDVLPAEDVKVDEESVPAAAAEDVHSEAKEKTSVHPAEEPSALEPSVEQSEATPVEDVVPRESPDVPEVEVKPKEEEAAVGKSGANAEELSGPVVDESNGKIDEESTPAAVAPADVELEGTVPPSELVHEDSTLQVEEPATESDKPTQEAEEEIPSSVMPVHSASPSDVEDPGLPSKSLPEEEAKGLLDESQLSGEDHELDNVENAKETTNDGETPVPEAEAQAEDVQSSVVVASAVPSIEPITTHEDPSDALVDLPPVPLTEPILPVNEEAVHMTVPLKESEPLVEDEANVSQETAPQFDSTVVEPHAASESVIAAGSTPGPQVVLDVADVKVDADKAGISEERATDDFTASEAEPRPVSSETVKEEIADNAQQDAPAEAAPITIPTSPEVDATPLETREVASSERVEDSAQETEVTADNVLEQAPVAIDEEPRASEETDTGLADEAEAEHAAEGVTDNEEPASTVQAEEAEQSLPDEEGAIVESTDTTTPAVGSQYLGQEPLQADDAESEVAPVEAYGEDVLPSEERLQETASVTDESPLISTQHEVPATEVKPELEEPENRDVEAGSIVGNEEGKSFILCKKLLEFIKNFTLAVDGAAASENSVAEEQVGLEADEKASSVANASSGTTSSILQVEDVADDNLLSEDIPAPEDAVQESEPVKQADVDVEPAEVSTPIPEPESIATEVVQTQEHPEAAKVEIDSSTMPDGDETSDPAEVKSSEEPAAVLSTEENPPFDTLPRDTDAVPAADEVADVKESISEAEHETLPSDAQTSKSEIPGVAVKLPRWVEIEAPVLTLMMEEDLPNISNEAETGSSTKEEEDVAHVQADVTPAEPAAVKLSGETRSAHPADIVTHAEPPTGMAPAEEETAPVEIPAEADPVHAEAGAEVAGAQPGVEAAAEAETVPTEPEARILESEAEMAPIDVKPVGEPSVDAEFGEPEAEVVAVTTEAEAVPVEEEHSAAESRTEEEAAPAAIGSEVEPSAEAESSVVIQELETEAQVLPIVVQDVSVETREEAEPAEISLPPVKDESVVVEAEGIASEAQTPSAKASIGNDAALVDIQAAGENMLDEAKAAQINSYPGIRESSSEIEAEAVPSEGHASVGAGSITTPVEQSTEVKAAETVEAVSVEEPSLQEDDPTSSKLPLNQVEPPTLNNDLPADSVESEHAPDVDSKPVEADVAPVERDMLSTQDKPANEEVNAAPAHKESIVEPVLEGGIGQNPWHRCVVRGSACRCVQSP</sequence>
<feature type="region of interest" description="Disordered" evidence="1">
    <location>
        <begin position="1414"/>
        <end position="1678"/>
    </location>
</feature>
<feature type="region of interest" description="Disordered" evidence="1">
    <location>
        <begin position="1"/>
        <end position="30"/>
    </location>
</feature>
<feature type="region of interest" description="Disordered" evidence="1">
    <location>
        <begin position="470"/>
        <end position="524"/>
    </location>
</feature>
<feature type="compositionally biased region" description="Low complexity" evidence="1">
    <location>
        <begin position="2422"/>
        <end position="2439"/>
    </location>
</feature>
<feature type="compositionally biased region" description="Basic and acidic residues" evidence="1">
    <location>
        <begin position="1434"/>
        <end position="1445"/>
    </location>
</feature>
<feature type="compositionally biased region" description="Basic and acidic residues" evidence="1">
    <location>
        <begin position="1627"/>
        <end position="1636"/>
    </location>
</feature>
<dbReference type="EMBL" id="JAACJL010000001">
    <property type="protein sequence ID" value="KAF4623663.1"/>
    <property type="molecule type" value="Genomic_DNA"/>
</dbReference>
<feature type="region of interest" description="Disordered" evidence="1">
    <location>
        <begin position="2338"/>
        <end position="2359"/>
    </location>
</feature>
<feature type="region of interest" description="Disordered" evidence="1">
    <location>
        <begin position="2401"/>
        <end position="2439"/>
    </location>
</feature>
<dbReference type="InterPro" id="IPR012965">
    <property type="entry name" value="Msb1/Mug8_dom"/>
</dbReference>
<feature type="compositionally biased region" description="Low complexity" evidence="1">
    <location>
        <begin position="1825"/>
        <end position="1838"/>
    </location>
</feature>
<dbReference type="Proteomes" id="UP000521872">
    <property type="component" value="Unassembled WGS sequence"/>
</dbReference>
<feature type="compositionally biased region" description="Basic and acidic residues" evidence="1">
    <location>
        <begin position="1846"/>
        <end position="1858"/>
    </location>
</feature>
<feature type="compositionally biased region" description="Low complexity" evidence="1">
    <location>
        <begin position="2338"/>
        <end position="2358"/>
    </location>
</feature>
<feature type="compositionally biased region" description="Acidic residues" evidence="1">
    <location>
        <begin position="1887"/>
        <end position="1897"/>
    </location>
</feature>
<feature type="compositionally biased region" description="Basic and acidic residues" evidence="1">
    <location>
        <begin position="1506"/>
        <end position="1527"/>
    </location>
</feature>
<feature type="compositionally biased region" description="Basic and acidic residues" evidence="1">
    <location>
        <begin position="802"/>
        <end position="822"/>
    </location>
</feature>
<feature type="compositionally biased region" description="Basic and acidic residues" evidence="1">
    <location>
        <begin position="2407"/>
        <end position="2419"/>
    </location>
</feature>
<feature type="compositionally biased region" description="Polar residues" evidence="1">
    <location>
        <begin position="1980"/>
        <end position="1995"/>
    </location>
</feature>
<evidence type="ECO:0000256" key="1">
    <source>
        <dbReference type="SAM" id="MobiDB-lite"/>
    </source>
</evidence>
<dbReference type="Gene3D" id="1.10.555.10">
    <property type="entry name" value="Rho GTPase activation protein"/>
    <property type="match status" value="1"/>
</dbReference>
<feature type="compositionally biased region" description="Low complexity" evidence="1">
    <location>
        <begin position="709"/>
        <end position="742"/>
    </location>
</feature>
<feature type="region of interest" description="Disordered" evidence="1">
    <location>
        <begin position="689"/>
        <end position="840"/>
    </location>
</feature>
<feature type="region of interest" description="Disordered" evidence="1">
    <location>
        <begin position="54"/>
        <end position="86"/>
    </location>
</feature>
<dbReference type="PANTHER" id="PTHR28093:SF1">
    <property type="entry name" value="MORPHOGENESIS-RELATED PROTEIN MSB1"/>
    <property type="match status" value="1"/>
</dbReference>
<protein>
    <recommendedName>
        <fullName evidence="2">Meiotically up-regulated protein Msb1/Mug8 domain-containing protein</fullName>
    </recommendedName>
</protein>
<feature type="compositionally biased region" description="Polar residues" evidence="1">
    <location>
        <begin position="2070"/>
        <end position="2083"/>
    </location>
</feature>
<feature type="compositionally biased region" description="Low complexity" evidence="1">
    <location>
        <begin position="1079"/>
        <end position="1090"/>
    </location>
</feature>
<evidence type="ECO:0000259" key="2">
    <source>
        <dbReference type="Pfam" id="PF08101"/>
    </source>
</evidence>
<comment type="caution">
    <text evidence="3">The sequence shown here is derived from an EMBL/GenBank/DDBJ whole genome shotgun (WGS) entry which is preliminary data.</text>
</comment>
<gene>
    <name evidence="3" type="ORF">D9613_002322</name>
</gene>
<feature type="compositionally biased region" description="Basic and acidic residues" evidence="1">
    <location>
        <begin position="2614"/>
        <end position="2637"/>
    </location>
</feature>
<feature type="compositionally biased region" description="Basic and acidic residues" evidence="1">
    <location>
        <begin position="1786"/>
        <end position="1796"/>
    </location>
</feature>
<dbReference type="InterPro" id="IPR008936">
    <property type="entry name" value="Rho_GTPase_activation_prot"/>
</dbReference>
<dbReference type="Pfam" id="PF08101">
    <property type="entry name" value="Msb1-Mug8_dom"/>
    <property type="match status" value="1"/>
</dbReference>
<feature type="compositionally biased region" description="Low complexity" evidence="1">
    <location>
        <begin position="2565"/>
        <end position="2581"/>
    </location>
</feature>
<evidence type="ECO:0000313" key="4">
    <source>
        <dbReference type="Proteomes" id="UP000521872"/>
    </source>
</evidence>
<feature type="compositionally biased region" description="Basic and acidic residues" evidence="1">
    <location>
        <begin position="2142"/>
        <end position="2151"/>
    </location>
</feature>
<proteinExistence type="predicted"/>
<feature type="compositionally biased region" description="Basic and acidic residues" evidence="1">
    <location>
        <begin position="1157"/>
        <end position="1166"/>
    </location>
</feature>
<feature type="compositionally biased region" description="Basic and acidic residues" evidence="1">
    <location>
        <begin position="2203"/>
        <end position="2217"/>
    </location>
</feature>
<name>A0A8H4R687_9AGAR</name>
<evidence type="ECO:0000313" key="3">
    <source>
        <dbReference type="EMBL" id="KAF4623663.1"/>
    </source>
</evidence>
<feature type="compositionally biased region" description="Basic and acidic residues" evidence="1">
    <location>
        <begin position="1063"/>
        <end position="1076"/>
    </location>
</feature>
<feature type="compositionally biased region" description="Basic and acidic residues" evidence="1">
    <location>
        <begin position="1643"/>
        <end position="1658"/>
    </location>
</feature>
<feature type="region of interest" description="Disordered" evidence="1">
    <location>
        <begin position="2533"/>
        <end position="2656"/>
    </location>
</feature>
<accession>A0A8H4R687</accession>
<feature type="region of interest" description="Disordered" evidence="1">
    <location>
        <begin position="2050"/>
        <end position="2228"/>
    </location>
</feature>
<feature type="region of interest" description="Disordered" evidence="1">
    <location>
        <begin position="977"/>
        <end position="1205"/>
    </location>
</feature>
<feature type="compositionally biased region" description="Polar residues" evidence="1">
    <location>
        <begin position="1739"/>
        <end position="1750"/>
    </location>
</feature>
<feature type="compositionally biased region" description="Low complexity" evidence="1">
    <location>
        <begin position="790"/>
        <end position="801"/>
    </location>
</feature>
<feature type="compositionally biased region" description="Basic and acidic residues" evidence="1">
    <location>
        <begin position="2002"/>
        <end position="2015"/>
    </location>
</feature>
<feature type="domain" description="Meiotically up-regulated protein Msb1/Mug8" evidence="2">
    <location>
        <begin position="141"/>
        <end position="639"/>
    </location>
</feature>
<feature type="region of interest" description="Disordered" evidence="1">
    <location>
        <begin position="859"/>
        <end position="914"/>
    </location>
</feature>
<organism evidence="3 4">
    <name type="scientific">Agrocybe pediades</name>
    <dbReference type="NCBI Taxonomy" id="84607"/>
    <lineage>
        <taxon>Eukaryota</taxon>
        <taxon>Fungi</taxon>
        <taxon>Dikarya</taxon>
        <taxon>Basidiomycota</taxon>
        <taxon>Agaricomycotina</taxon>
        <taxon>Agaricomycetes</taxon>
        <taxon>Agaricomycetidae</taxon>
        <taxon>Agaricales</taxon>
        <taxon>Agaricineae</taxon>
        <taxon>Strophariaceae</taxon>
        <taxon>Agrocybe</taxon>
    </lineage>
</organism>
<feature type="compositionally biased region" description="Low complexity" evidence="1">
    <location>
        <begin position="1138"/>
        <end position="1147"/>
    </location>
</feature>
<dbReference type="SUPFAM" id="SSF48350">
    <property type="entry name" value="GTPase activation domain, GAP"/>
    <property type="match status" value="1"/>
</dbReference>
<feature type="region of interest" description="Disordered" evidence="1">
    <location>
        <begin position="1729"/>
        <end position="1751"/>
    </location>
</feature>
<feature type="compositionally biased region" description="Basic and acidic residues" evidence="1">
    <location>
        <begin position="1017"/>
        <end position="1030"/>
    </location>
</feature>
<feature type="compositionally biased region" description="Basic and acidic residues" evidence="1">
    <location>
        <begin position="869"/>
        <end position="905"/>
    </location>
</feature>
<feature type="compositionally biased region" description="Acidic residues" evidence="1">
    <location>
        <begin position="1260"/>
        <end position="1270"/>
    </location>
</feature>
<feature type="region of interest" description="Disordered" evidence="1">
    <location>
        <begin position="1786"/>
        <end position="2018"/>
    </location>
</feature>
<reference evidence="3 4" key="1">
    <citation type="submission" date="2019-12" db="EMBL/GenBank/DDBJ databases">
        <authorList>
            <person name="Floudas D."/>
            <person name="Bentzer J."/>
            <person name="Ahren D."/>
            <person name="Johansson T."/>
            <person name="Persson P."/>
            <person name="Tunlid A."/>
        </authorList>
    </citation>
    <scope>NUCLEOTIDE SEQUENCE [LARGE SCALE GENOMIC DNA]</scope>
    <source>
        <strain evidence="3 4">CBS 102.39</strain>
    </source>
</reference>
<feature type="region of interest" description="Disordered" evidence="1">
    <location>
        <begin position="1235"/>
        <end position="1364"/>
    </location>
</feature>
<feature type="region of interest" description="Disordered" evidence="1">
    <location>
        <begin position="2258"/>
        <end position="2318"/>
    </location>
</feature>
<feature type="compositionally biased region" description="Low complexity" evidence="1">
    <location>
        <begin position="471"/>
        <end position="484"/>
    </location>
</feature>
<feature type="compositionally biased region" description="Acidic residues" evidence="1">
    <location>
        <begin position="1048"/>
        <end position="1058"/>
    </location>
</feature>
<feature type="compositionally biased region" description="Low complexity" evidence="1">
    <location>
        <begin position="1278"/>
        <end position="1290"/>
    </location>
</feature>
<dbReference type="InterPro" id="IPR037508">
    <property type="entry name" value="Msb1/Mug8"/>
</dbReference>
<feature type="compositionally biased region" description="Acidic residues" evidence="1">
    <location>
        <begin position="1918"/>
        <end position="1930"/>
    </location>
</feature>